<reference evidence="2 3" key="1">
    <citation type="journal article" date="2016" name="Nat. Commun.">
        <title>Thousands of microbial genomes shed light on interconnected biogeochemical processes in an aquifer system.</title>
        <authorList>
            <person name="Anantharaman K."/>
            <person name="Brown C.T."/>
            <person name="Hug L.A."/>
            <person name="Sharon I."/>
            <person name="Castelle C.J."/>
            <person name="Probst A.J."/>
            <person name="Thomas B.C."/>
            <person name="Singh A."/>
            <person name="Wilkins M.J."/>
            <person name="Karaoz U."/>
            <person name="Brodie E.L."/>
            <person name="Williams K.H."/>
            <person name="Hubbard S.S."/>
            <person name="Banfield J.F."/>
        </authorList>
    </citation>
    <scope>NUCLEOTIDE SEQUENCE [LARGE SCALE GENOMIC DNA]</scope>
</reference>
<dbReference type="STRING" id="1802440.A2569_01730"/>
<evidence type="ECO:0000313" key="3">
    <source>
        <dbReference type="Proteomes" id="UP000177090"/>
    </source>
</evidence>
<dbReference type="EMBL" id="MHTL01000018">
    <property type="protein sequence ID" value="OHA60021.1"/>
    <property type="molecule type" value="Genomic_DNA"/>
</dbReference>
<proteinExistence type="predicted"/>
<dbReference type="Gene3D" id="3.90.70.10">
    <property type="entry name" value="Cysteine proteinases"/>
    <property type="match status" value="1"/>
</dbReference>
<organism evidence="2 3">
    <name type="scientific">Candidatus Vogelbacteria bacterium RIFOXYD1_FULL_51_18</name>
    <dbReference type="NCBI Taxonomy" id="1802440"/>
    <lineage>
        <taxon>Bacteria</taxon>
        <taxon>Candidatus Vogeliibacteriota</taxon>
    </lineage>
</organism>
<dbReference type="Proteomes" id="UP000177090">
    <property type="component" value="Unassembled WGS sequence"/>
</dbReference>
<feature type="domain" description="Peptidase C39-like" evidence="1">
    <location>
        <begin position="1"/>
        <end position="97"/>
    </location>
</feature>
<sequence>MVLSFLGHIKSQARLARAMKTRKTKGTQNWAMINSARKEGFHVYVNEGATLDELKYYLTRGFPVIVNYIEPSEDAGHYSVVLGFGRITGALIMNDPWNGKDFRLPELEFLNRWHSGNRMHKNWLMVVSKTPFMLGKQFAPLTSGALPPRRRSTAQKKDSE</sequence>
<comment type="caution">
    <text evidence="2">The sequence shown here is derived from an EMBL/GenBank/DDBJ whole genome shotgun (WGS) entry which is preliminary data.</text>
</comment>
<dbReference type="InterPro" id="IPR039564">
    <property type="entry name" value="Peptidase_C39-like"/>
</dbReference>
<dbReference type="AlphaFoldDB" id="A0A1G2QJ86"/>
<evidence type="ECO:0000259" key="1">
    <source>
        <dbReference type="Pfam" id="PF13529"/>
    </source>
</evidence>
<protein>
    <recommendedName>
        <fullName evidence="1">Peptidase C39-like domain-containing protein</fullName>
    </recommendedName>
</protein>
<gene>
    <name evidence="2" type="ORF">A2569_01730</name>
</gene>
<name>A0A1G2QJ86_9BACT</name>
<evidence type="ECO:0000313" key="2">
    <source>
        <dbReference type="EMBL" id="OHA60021.1"/>
    </source>
</evidence>
<dbReference type="Pfam" id="PF13529">
    <property type="entry name" value="Peptidase_C39_2"/>
    <property type="match status" value="1"/>
</dbReference>
<accession>A0A1G2QJ86</accession>